<dbReference type="InterPro" id="IPR019787">
    <property type="entry name" value="Znf_PHD-finger"/>
</dbReference>
<protein>
    <recommendedName>
        <fullName evidence="6">PHD-type domain-containing protein</fullName>
    </recommendedName>
</protein>
<evidence type="ECO:0000256" key="2">
    <source>
        <dbReference type="ARBA" id="ARBA00022771"/>
    </source>
</evidence>
<feature type="region of interest" description="Disordered" evidence="5">
    <location>
        <begin position="397"/>
        <end position="457"/>
    </location>
</feature>
<comment type="caution">
    <text evidence="7">The sequence shown here is derived from an EMBL/GenBank/DDBJ whole genome shotgun (WGS) entry which is preliminary data.</text>
</comment>
<evidence type="ECO:0000256" key="1">
    <source>
        <dbReference type="ARBA" id="ARBA00022723"/>
    </source>
</evidence>
<dbReference type="SUPFAM" id="SSF57903">
    <property type="entry name" value="FYVE/PHD zinc finger"/>
    <property type="match status" value="1"/>
</dbReference>
<feature type="region of interest" description="Disordered" evidence="5">
    <location>
        <begin position="497"/>
        <end position="689"/>
    </location>
</feature>
<feature type="domain" description="PHD-type" evidence="6">
    <location>
        <begin position="2"/>
        <end position="51"/>
    </location>
</feature>
<evidence type="ECO:0000256" key="4">
    <source>
        <dbReference type="PROSITE-ProRule" id="PRU00146"/>
    </source>
</evidence>
<dbReference type="CDD" id="cd15489">
    <property type="entry name" value="PHD_SF"/>
    <property type="match status" value="1"/>
</dbReference>
<name>A0A8S8ZNN3_SORMA</name>
<proteinExistence type="predicted"/>
<dbReference type="GO" id="GO:0008270">
    <property type="term" value="F:zinc ion binding"/>
    <property type="evidence" value="ECO:0007669"/>
    <property type="project" value="UniProtKB-KW"/>
</dbReference>
<gene>
    <name evidence="7" type="ORF">SMACR_07849</name>
</gene>
<feature type="compositionally biased region" description="Polar residues" evidence="5">
    <location>
        <begin position="856"/>
        <end position="867"/>
    </location>
</feature>
<organism evidence="7 8">
    <name type="scientific">Sordaria macrospora</name>
    <dbReference type="NCBI Taxonomy" id="5147"/>
    <lineage>
        <taxon>Eukaryota</taxon>
        <taxon>Fungi</taxon>
        <taxon>Dikarya</taxon>
        <taxon>Ascomycota</taxon>
        <taxon>Pezizomycotina</taxon>
        <taxon>Sordariomycetes</taxon>
        <taxon>Sordariomycetidae</taxon>
        <taxon>Sordariales</taxon>
        <taxon>Sordariaceae</taxon>
        <taxon>Sordaria</taxon>
    </lineage>
</organism>
<feature type="compositionally biased region" description="Low complexity" evidence="5">
    <location>
        <begin position="271"/>
        <end position="290"/>
    </location>
</feature>
<feature type="region of interest" description="Disordered" evidence="5">
    <location>
        <begin position="91"/>
        <end position="116"/>
    </location>
</feature>
<dbReference type="Proteomes" id="UP000433876">
    <property type="component" value="Unassembled WGS sequence"/>
</dbReference>
<dbReference type="VEuPathDB" id="FungiDB:SMAC_07849"/>
<dbReference type="InterPro" id="IPR013083">
    <property type="entry name" value="Znf_RING/FYVE/PHD"/>
</dbReference>
<dbReference type="PROSITE" id="PS50016">
    <property type="entry name" value="ZF_PHD_2"/>
    <property type="match status" value="1"/>
</dbReference>
<feature type="compositionally biased region" description="Low complexity" evidence="5">
    <location>
        <begin position="93"/>
        <end position="104"/>
    </location>
</feature>
<feature type="compositionally biased region" description="Basic residues" evidence="5">
    <location>
        <begin position="766"/>
        <end position="778"/>
    </location>
</feature>
<feature type="compositionally biased region" description="Polar residues" evidence="5">
    <location>
        <begin position="302"/>
        <end position="326"/>
    </location>
</feature>
<dbReference type="PROSITE" id="PS01359">
    <property type="entry name" value="ZF_PHD_1"/>
    <property type="match status" value="1"/>
</dbReference>
<evidence type="ECO:0000256" key="3">
    <source>
        <dbReference type="ARBA" id="ARBA00022833"/>
    </source>
</evidence>
<dbReference type="SMART" id="SM00249">
    <property type="entry name" value="PHD"/>
    <property type="match status" value="1"/>
</dbReference>
<keyword evidence="3" id="KW-0862">Zinc</keyword>
<feature type="compositionally biased region" description="Polar residues" evidence="5">
    <location>
        <begin position="516"/>
        <end position="526"/>
    </location>
</feature>
<dbReference type="InterPro" id="IPR001965">
    <property type="entry name" value="Znf_PHD"/>
</dbReference>
<feature type="region of interest" description="Disordered" evidence="5">
    <location>
        <begin position="766"/>
        <end position="795"/>
    </location>
</feature>
<dbReference type="AlphaFoldDB" id="A0A8S8ZNN3"/>
<evidence type="ECO:0000313" key="7">
    <source>
        <dbReference type="EMBL" id="KAA8631613.1"/>
    </source>
</evidence>
<evidence type="ECO:0000259" key="6">
    <source>
        <dbReference type="PROSITE" id="PS50016"/>
    </source>
</evidence>
<feature type="compositionally biased region" description="Low complexity" evidence="5">
    <location>
        <begin position="826"/>
        <end position="843"/>
    </location>
</feature>
<keyword evidence="1" id="KW-0479">Metal-binding</keyword>
<feature type="compositionally biased region" description="Pro residues" evidence="5">
    <location>
        <begin position="584"/>
        <end position="594"/>
    </location>
</feature>
<feature type="compositionally biased region" description="Acidic residues" evidence="5">
    <location>
        <begin position="565"/>
        <end position="576"/>
    </location>
</feature>
<accession>A0A8S8ZNN3</accession>
<feature type="region of interest" description="Disordered" evidence="5">
    <location>
        <begin position="150"/>
        <end position="358"/>
    </location>
</feature>
<sequence length="907" mass="96764">MRSRCRYCKKEASITRPLFQCISCGRSYHSACHIPHPSRSNDWTCHRCIVDSQEAARRHHYHARSSLSLRSASSSTSLRLSAASTVGLPGRPSSAMGYSVSSSSTDNTQPTRPIPCSIPQCEAPSVNIFCARHLKSFPVPLPIDLATPVSEESNEAATSSRSSVQPSSSSRSIITSHSGDGQVGAGKPSQAHSKTEIADAARQSPQGCAPNPQQISPVRNRSSPFPITKSKLLPGNIVRRKTAGKDPYLNGRTPKPGPGTHKGSTSLAQNSNSTSTGSSSLRPKSLSSTTADSISLPLAKDISSQSVSKGGPPTKSSGLSPSSNTLDRSRVNGPETGVKARSESKSQKSTQQTNMAIDAPCLSAEKQLLGERQDGSTQSSNPGLPPRRIRQMRFSDEMQDAACSRSAVHAPQQPMEGPTPAQNQAPQNNSHPGTHQQNSPGGILNLQAMMPNGQSSNYMSMEDRRAVHYARSAFDLAGYNPPAGLIRGSMCTHSTVNGPESNIAEPRPDPCGQDLLQGSTFPNNPDQRVGQPRPLPPQRPQQSQPRPRPIVTNIHEPIVISDSGSDSDSDPGEYSEPELQAESTPPPELAPDPKPTQQEPQAERPASHQNQKSQQEEPARESVPPDTEQEIVPEPVSKPQPKPQPIPQPIVQPITRPSPHQQANAPPKKTPTPVTQPKPTKSLLPHTTSTVSTYEQSLLSASAAAAAGAVVTATLPTVPTKPLQPPVSDEPLFAHIDPRIHWPQRHSQEWFEAKQKEIQARGRRKANFGKAARSMHRQRVAEGPPETLEDTLPDKVLDNPAWVDMLKTLQDMKPVAGKGKGNESSGTATRTATATATATTTTTKGRRTGGGLKRTFSTASTGTTINGGESERADPADKAVTTPNPKKRAAGVGLRRAFSNASAGSPL</sequence>
<evidence type="ECO:0000313" key="8">
    <source>
        <dbReference type="Proteomes" id="UP000433876"/>
    </source>
</evidence>
<feature type="region of interest" description="Disordered" evidence="5">
    <location>
        <begin position="814"/>
        <end position="907"/>
    </location>
</feature>
<feature type="compositionally biased region" description="Polar residues" evidence="5">
    <location>
        <begin position="203"/>
        <end position="225"/>
    </location>
</feature>
<dbReference type="Gene3D" id="3.30.40.10">
    <property type="entry name" value="Zinc/RING finger domain, C3HC4 (zinc finger)"/>
    <property type="match status" value="1"/>
</dbReference>
<reference evidence="7 8" key="1">
    <citation type="submission" date="2017-07" db="EMBL/GenBank/DDBJ databases">
        <title>Genome sequence of the Sordaria macrospora wild type strain R19027.</title>
        <authorList>
            <person name="Nowrousian M."/>
            <person name="Teichert I."/>
            <person name="Kueck U."/>
        </authorList>
    </citation>
    <scope>NUCLEOTIDE SEQUENCE [LARGE SCALE GENOMIC DNA]</scope>
    <source>
        <strain evidence="7 8">R19027</strain>
        <tissue evidence="7">Mycelium</tissue>
    </source>
</reference>
<feature type="compositionally biased region" description="Polar residues" evidence="5">
    <location>
        <begin position="420"/>
        <end position="440"/>
    </location>
</feature>
<feature type="compositionally biased region" description="Pro residues" evidence="5">
    <location>
        <begin position="636"/>
        <end position="650"/>
    </location>
</feature>
<feature type="compositionally biased region" description="Low complexity" evidence="5">
    <location>
        <begin position="158"/>
        <end position="178"/>
    </location>
</feature>
<dbReference type="EMBL" id="NMPR01000073">
    <property type="protein sequence ID" value="KAA8631613.1"/>
    <property type="molecule type" value="Genomic_DNA"/>
</dbReference>
<keyword evidence="2 4" id="KW-0863">Zinc-finger</keyword>
<evidence type="ECO:0000256" key="5">
    <source>
        <dbReference type="SAM" id="MobiDB-lite"/>
    </source>
</evidence>
<dbReference type="InterPro" id="IPR019786">
    <property type="entry name" value="Zinc_finger_PHD-type_CS"/>
</dbReference>
<dbReference type="InterPro" id="IPR011011">
    <property type="entry name" value="Znf_FYVE_PHD"/>
</dbReference>